<evidence type="ECO:0000313" key="2">
    <source>
        <dbReference type="Proteomes" id="UP000324222"/>
    </source>
</evidence>
<sequence length="59" mass="6914">MCPSAEEVKLCWARGESQVKRRRKLYPGRERKRWASVWVLQGYLQGDAELRDSRGAHVI</sequence>
<keyword evidence="2" id="KW-1185">Reference proteome</keyword>
<gene>
    <name evidence="1" type="ORF">E2C01_074784</name>
</gene>
<comment type="caution">
    <text evidence="1">The sequence shown here is derived from an EMBL/GenBank/DDBJ whole genome shotgun (WGS) entry which is preliminary data.</text>
</comment>
<dbReference type="AlphaFoldDB" id="A0A5B7I8X3"/>
<dbReference type="EMBL" id="VSRR010053378">
    <property type="protein sequence ID" value="MPC80212.1"/>
    <property type="molecule type" value="Genomic_DNA"/>
</dbReference>
<proteinExistence type="predicted"/>
<accession>A0A5B7I8X3</accession>
<evidence type="ECO:0000313" key="1">
    <source>
        <dbReference type="EMBL" id="MPC80212.1"/>
    </source>
</evidence>
<name>A0A5B7I8X3_PORTR</name>
<reference evidence="1 2" key="1">
    <citation type="submission" date="2019-05" db="EMBL/GenBank/DDBJ databases">
        <title>Another draft genome of Portunus trituberculatus and its Hox gene families provides insights of decapod evolution.</title>
        <authorList>
            <person name="Jeong J.-H."/>
            <person name="Song I."/>
            <person name="Kim S."/>
            <person name="Choi T."/>
            <person name="Kim D."/>
            <person name="Ryu S."/>
            <person name="Kim W."/>
        </authorList>
    </citation>
    <scope>NUCLEOTIDE SEQUENCE [LARGE SCALE GENOMIC DNA]</scope>
    <source>
        <tissue evidence="1">Muscle</tissue>
    </source>
</reference>
<organism evidence="1 2">
    <name type="scientific">Portunus trituberculatus</name>
    <name type="common">Swimming crab</name>
    <name type="synonym">Neptunus trituberculatus</name>
    <dbReference type="NCBI Taxonomy" id="210409"/>
    <lineage>
        <taxon>Eukaryota</taxon>
        <taxon>Metazoa</taxon>
        <taxon>Ecdysozoa</taxon>
        <taxon>Arthropoda</taxon>
        <taxon>Crustacea</taxon>
        <taxon>Multicrustacea</taxon>
        <taxon>Malacostraca</taxon>
        <taxon>Eumalacostraca</taxon>
        <taxon>Eucarida</taxon>
        <taxon>Decapoda</taxon>
        <taxon>Pleocyemata</taxon>
        <taxon>Brachyura</taxon>
        <taxon>Eubrachyura</taxon>
        <taxon>Portunoidea</taxon>
        <taxon>Portunidae</taxon>
        <taxon>Portuninae</taxon>
        <taxon>Portunus</taxon>
    </lineage>
</organism>
<protein>
    <submittedName>
        <fullName evidence="1">Uncharacterized protein</fullName>
    </submittedName>
</protein>
<dbReference type="Proteomes" id="UP000324222">
    <property type="component" value="Unassembled WGS sequence"/>
</dbReference>